<feature type="disulfide bond" evidence="17">
    <location>
        <begin position="519"/>
        <end position="556"/>
    </location>
</feature>
<keyword evidence="5" id="KW-0165">Cleavage on pair of basic residues</keyword>
<keyword evidence="8" id="KW-0677">Repeat</keyword>
<dbReference type="PRINTS" id="PR01857">
    <property type="entry name" value="ADAMTSFAMILY"/>
</dbReference>
<evidence type="ECO:0000256" key="8">
    <source>
        <dbReference type="ARBA" id="ARBA00022737"/>
    </source>
</evidence>
<dbReference type="InParanoid" id="A0A2I4B324"/>
<feature type="binding site" description="in inhibited form" evidence="16">
    <location>
        <position position="164"/>
    </location>
    <ligand>
        <name>Zn(2+)</name>
        <dbReference type="ChEBI" id="CHEBI:29105"/>
        <note>catalytic</note>
    </ligand>
</feature>
<dbReference type="InterPro" id="IPR006586">
    <property type="entry name" value="ADAM_Cys-rich"/>
</dbReference>
<dbReference type="FunFam" id="2.20.100.10:FF:000006">
    <property type="entry name" value="A disintegrin and metalloproteinase with thrombospondin motifs 1"/>
    <property type="match status" value="1"/>
</dbReference>
<feature type="active site" evidence="15 18">
    <location>
        <position position="353"/>
    </location>
</feature>
<feature type="binding site" evidence="16">
    <location>
        <position position="295"/>
    </location>
    <ligand>
        <name>Ca(2+)</name>
        <dbReference type="ChEBI" id="CHEBI:29108"/>
        <label>2</label>
    </ligand>
</feature>
<evidence type="ECO:0000256" key="11">
    <source>
        <dbReference type="ARBA" id="ARBA00023049"/>
    </source>
</evidence>
<feature type="disulfide bond" evidence="17">
    <location>
        <begin position="456"/>
        <end position="490"/>
    </location>
</feature>
<feature type="binding site" evidence="16">
    <location>
        <position position="212"/>
    </location>
    <ligand>
        <name>Ca(2+)</name>
        <dbReference type="ChEBI" id="CHEBI:29108"/>
        <label>2</label>
    </ligand>
</feature>
<keyword evidence="21" id="KW-1185">Reference proteome</keyword>
<feature type="disulfide bond" evidence="17">
    <location>
        <begin position="313"/>
        <end position="318"/>
    </location>
</feature>
<evidence type="ECO:0000256" key="14">
    <source>
        <dbReference type="ARBA" id="ARBA00023180"/>
    </source>
</evidence>
<feature type="domain" description="Peptidase M12B" evidence="20">
    <location>
        <begin position="209"/>
        <end position="418"/>
    </location>
</feature>
<keyword evidence="3" id="KW-0272">Extracellular matrix</keyword>
<feature type="binding site" evidence="16 18">
    <location>
        <position position="352"/>
    </location>
    <ligand>
        <name>Zn(2+)</name>
        <dbReference type="ChEBI" id="CHEBI:29105"/>
        <note>catalytic</note>
    </ligand>
</feature>
<evidence type="ECO:0000256" key="5">
    <source>
        <dbReference type="ARBA" id="ARBA00022685"/>
    </source>
</evidence>
<dbReference type="InterPro" id="IPR036383">
    <property type="entry name" value="TSP1_rpt_sf"/>
</dbReference>
<dbReference type="Pfam" id="PF01421">
    <property type="entry name" value="Reprolysin"/>
    <property type="match status" value="1"/>
</dbReference>
<evidence type="ECO:0000256" key="6">
    <source>
        <dbReference type="ARBA" id="ARBA00022723"/>
    </source>
</evidence>
<keyword evidence="2" id="KW-0964">Secreted</keyword>
<feature type="binding site" evidence="16">
    <location>
        <position position="416"/>
    </location>
    <ligand>
        <name>Ca(2+)</name>
        <dbReference type="ChEBI" id="CHEBI:29108"/>
        <label>2</label>
    </ligand>
</feature>
<dbReference type="PANTHER" id="PTHR13723">
    <property type="entry name" value="ADAMTS A DISINTEGRIN AND METALLOPROTEASE WITH THROMBOSPONDIN MOTIFS PROTEASE"/>
    <property type="match status" value="1"/>
</dbReference>
<dbReference type="Gene3D" id="2.60.120.830">
    <property type="match status" value="1"/>
</dbReference>
<dbReference type="InterPro" id="IPR013277">
    <property type="entry name" value="Pept_M12B_ADAM-TS8"/>
</dbReference>
<dbReference type="PROSITE" id="PS50092">
    <property type="entry name" value="TSP1"/>
    <property type="match status" value="3"/>
</dbReference>
<dbReference type="Gene3D" id="3.40.390.10">
    <property type="entry name" value="Collagenase (Catalytic Domain)"/>
    <property type="match status" value="1"/>
</dbReference>
<dbReference type="GO" id="GO:0030198">
    <property type="term" value="P:extracellular matrix organization"/>
    <property type="evidence" value="ECO:0007669"/>
    <property type="project" value="InterPro"/>
</dbReference>
<dbReference type="Gene3D" id="2.20.100.10">
    <property type="entry name" value="Thrombospondin type-1 (TSP1) repeat"/>
    <property type="match status" value="3"/>
</dbReference>
<dbReference type="FunFam" id="3.40.390.10:FF:000001">
    <property type="entry name" value="A disintegrin and metalloproteinase with thrombospondin motifs 1"/>
    <property type="match status" value="1"/>
</dbReference>
<feature type="disulfide bond" evidence="17">
    <location>
        <begin position="484"/>
        <end position="495"/>
    </location>
</feature>
<comment type="caution">
    <text evidence="18">Lacks conserved residue(s) required for the propagation of feature annotation.</text>
</comment>
<dbReference type="InterPro" id="IPR010294">
    <property type="entry name" value="ADAMTS_spacer1"/>
</dbReference>
<feature type="chain" id="PRO_5014156236" evidence="19">
    <location>
        <begin position="22"/>
        <end position="940"/>
    </location>
</feature>
<feature type="disulfide bond" evidence="17">
    <location>
        <begin position="284"/>
        <end position="336"/>
    </location>
</feature>
<dbReference type="CTD" id="569571"/>
<evidence type="ECO:0000256" key="4">
    <source>
        <dbReference type="ARBA" id="ARBA00022670"/>
    </source>
</evidence>
<dbReference type="FunFam" id="2.20.100.10:FF:000005">
    <property type="entry name" value="ADAM metallopeptidase with thrombospondin type 1 motif 9"/>
    <property type="match status" value="1"/>
</dbReference>
<feature type="disulfide bond" evidence="17">
    <location>
        <begin position="450"/>
        <end position="471"/>
    </location>
</feature>
<evidence type="ECO:0000259" key="20">
    <source>
        <dbReference type="PROSITE" id="PS50215"/>
    </source>
</evidence>
<dbReference type="FunFam" id="2.60.120.830:FF:000001">
    <property type="entry name" value="A disintegrin and metalloproteinase with thrombospondin motifs 1"/>
    <property type="match status" value="1"/>
</dbReference>
<evidence type="ECO:0000256" key="7">
    <source>
        <dbReference type="ARBA" id="ARBA00022729"/>
    </source>
</evidence>
<dbReference type="InterPro" id="IPR050439">
    <property type="entry name" value="ADAMTS_ADAMTS-like"/>
</dbReference>
<dbReference type="KEGG" id="alim:106516349"/>
<dbReference type="Pfam" id="PF00090">
    <property type="entry name" value="TSP_1"/>
    <property type="match status" value="1"/>
</dbReference>
<dbReference type="InterPro" id="IPR045371">
    <property type="entry name" value="ADAMTS_CR_3"/>
</dbReference>
<evidence type="ECO:0000256" key="12">
    <source>
        <dbReference type="ARBA" id="ARBA00023145"/>
    </source>
</evidence>
<evidence type="ECO:0000256" key="2">
    <source>
        <dbReference type="ARBA" id="ARBA00022525"/>
    </source>
</evidence>
<evidence type="ECO:0000256" key="9">
    <source>
        <dbReference type="ARBA" id="ARBA00022801"/>
    </source>
</evidence>
<evidence type="ECO:0000256" key="10">
    <source>
        <dbReference type="ARBA" id="ARBA00022833"/>
    </source>
</evidence>
<reference evidence="22" key="1">
    <citation type="submission" date="2025-08" db="UniProtKB">
        <authorList>
            <consortium name="RefSeq"/>
        </authorList>
    </citation>
    <scope>IDENTIFICATION</scope>
</reference>
<evidence type="ECO:0000256" key="18">
    <source>
        <dbReference type="PROSITE-ProRule" id="PRU00276"/>
    </source>
</evidence>
<dbReference type="GO" id="GO:0008270">
    <property type="term" value="F:zinc ion binding"/>
    <property type="evidence" value="ECO:0007669"/>
    <property type="project" value="InterPro"/>
</dbReference>
<evidence type="ECO:0000256" key="17">
    <source>
        <dbReference type="PIRSR" id="PIRSR613273-3"/>
    </source>
</evidence>
<gene>
    <name evidence="22" type="primary">adamts15a</name>
</gene>
<dbReference type="Proteomes" id="UP000192220">
    <property type="component" value="Unplaced"/>
</dbReference>
<evidence type="ECO:0000256" key="1">
    <source>
        <dbReference type="ARBA" id="ARBA00004498"/>
    </source>
</evidence>
<keyword evidence="10 16" id="KW-0862">Zinc</keyword>
<feature type="binding site" evidence="16">
    <location>
        <position position="295"/>
    </location>
    <ligand>
        <name>Ca(2+)</name>
        <dbReference type="ChEBI" id="CHEBI:29108"/>
        <label>1</label>
    </ligand>
</feature>
<dbReference type="InterPro" id="IPR024079">
    <property type="entry name" value="MetalloPept_cat_dom_sf"/>
</dbReference>
<evidence type="ECO:0000256" key="19">
    <source>
        <dbReference type="SAM" id="SignalP"/>
    </source>
</evidence>
<feature type="binding site" evidence="16 18">
    <location>
        <position position="362"/>
    </location>
    <ligand>
        <name>Zn(2+)</name>
        <dbReference type="ChEBI" id="CHEBI:29105"/>
        <note>catalytic</note>
    </ligand>
</feature>
<keyword evidence="13 17" id="KW-1015">Disulfide bond</keyword>
<keyword evidence="12" id="KW-0865">Zymogen</keyword>
<accession>A0A2I4B324</accession>
<proteinExistence type="predicted"/>
<dbReference type="PROSITE" id="PS50215">
    <property type="entry name" value="ADAM_MEPRO"/>
    <property type="match status" value="1"/>
</dbReference>
<dbReference type="InterPro" id="IPR000884">
    <property type="entry name" value="TSP1_rpt"/>
</dbReference>
<evidence type="ECO:0000256" key="3">
    <source>
        <dbReference type="ARBA" id="ARBA00022530"/>
    </source>
</evidence>
<evidence type="ECO:0000313" key="22">
    <source>
        <dbReference type="RefSeq" id="XP_013862118.1"/>
    </source>
</evidence>
<feature type="disulfide bond" evidence="17">
    <location>
        <begin position="439"/>
        <end position="461"/>
    </location>
</feature>
<comment type="cofactor">
    <cofactor evidence="16">
        <name>Zn(2+)</name>
        <dbReference type="ChEBI" id="CHEBI:29105"/>
    </cofactor>
    <text evidence="16">Binds 1 zinc ion per subunit.</text>
</comment>
<dbReference type="AlphaFoldDB" id="A0A2I4B324"/>
<feature type="binding site" evidence="16">
    <location>
        <position position="212"/>
    </location>
    <ligand>
        <name>Ca(2+)</name>
        <dbReference type="ChEBI" id="CHEBI:29108"/>
        <label>1</label>
    </ligand>
</feature>
<keyword evidence="9" id="KW-0378">Hydrolase</keyword>
<dbReference type="SUPFAM" id="SSF82895">
    <property type="entry name" value="TSP-1 type 1 repeat"/>
    <property type="match status" value="3"/>
</dbReference>
<keyword evidence="7 19" id="KW-0732">Signal</keyword>
<dbReference type="InterPro" id="IPR001590">
    <property type="entry name" value="Peptidase_M12B"/>
</dbReference>
<protein>
    <submittedName>
        <fullName evidence="22">A disintegrin and metalloproteinase with thrombospondin motifs 15a</fullName>
    </submittedName>
</protein>
<keyword evidence="4" id="KW-0645">Protease</keyword>
<dbReference type="GO" id="GO:0031012">
    <property type="term" value="C:extracellular matrix"/>
    <property type="evidence" value="ECO:0007669"/>
    <property type="project" value="TreeGrafter"/>
</dbReference>
<dbReference type="InterPro" id="IPR013273">
    <property type="entry name" value="ADAMTS/ADAMTS-like"/>
</dbReference>
<evidence type="ECO:0000256" key="15">
    <source>
        <dbReference type="PIRSR" id="PIRSR613273-1"/>
    </source>
</evidence>
<dbReference type="InterPro" id="IPR041645">
    <property type="entry name" value="ADAMTS_CR_2"/>
</dbReference>
<dbReference type="RefSeq" id="XP_013862118.1">
    <property type="nucleotide sequence ID" value="XM_014006664.1"/>
</dbReference>
<comment type="subcellular location">
    <subcellularLocation>
        <location evidence="1">Secreted</location>
        <location evidence="1">Extracellular space</location>
        <location evidence="1">Extracellular matrix</location>
    </subcellularLocation>
</comment>
<dbReference type="SUPFAM" id="SSF55486">
    <property type="entry name" value="Metalloproteases ('zincins'), catalytic domain"/>
    <property type="match status" value="1"/>
</dbReference>
<keyword evidence="11 22" id="KW-0482">Metalloprotease</keyword>
<evidence type="ECO:0000256" key="13">
    <source>
        <dbReference type="ARBA" id="ARBA00023157"/>
    </source>
</evidence>
<dbReference type="PANTHER" id="PTHR13723:SF39">
    <property type="entry name" value="A DISINTEGRIN AND METALLOPROTEINASE WITH THROMBOSPONDIN MOTIFS 15"/>
    <property type="match status" value="1"/>
</dbReference>
<dbReference type="Pfam" id="PF17771">
    <property type="entry name" value="ADAMTS_CR_2"/>
    <property type="match status" value="1"/>
</dbReference>
<dbReference type="CDD" id="cd04273">
    <property type="entry name" value="ZnMc_ADAMTS_like"/>
    <property type="match status" value="1"/>
</dbReference>
<feature type="disulfide bond" evidence="17">
    <location>
        <begin position="523"/>
        <end position="561"/>
    </location>
</feature>
<feature type="binding site" evidence="16 18">
    <location>
        <position position="356"/>
    </location>
    <ligand>
        <name>Zn(2+)</name>
        <dbReference type="ChEBI" id="CHEBI:29105"/>
        <note>catalytic</note>
    </ligand>
</feature>
<keyword evidence="16" id="KW-0106">Calcium</keyword>
<dbReference type="PRINTS" id="PR01861">
    <property type="entry name" value="ADAMTS8"/>
</dbReference>
<feature type="disulfide bond" evidence="17">
    <location>
        <begin position="330"/>
        <end position="413"/>
    </location>
</feature>
<keyword evidence="6 16" id="KW-0479">Metal-binding</keyword>
<feature type="binding site" evidence="16">
    <location>
        <position position="302"/>
    </location>
    <ligand>
        <name>Ca(2+)</name>
        <dbReference type="ChEBI" id="CHEBI:29108"/>
        <label>1</label>
    </ligand>
</feature>
<dbReference type="SMART" id="SM00209">
    <property type="entry name" value="TSP1"/>
    <property type="match status" value="3"/>
</dbReference>
<keyword evidence="14" id="KW-0325">Glycoprotein</keyword>
<name>A0A2I4B324_AUSLI</name>
<dbReference type="Pfam" id="PF19236">
    <property type="entry name" value="ADAMTS_CR_3"/>
    <property type="match status" value="1"/>
</dbReference>
<dbReference type="SMART" id="SM00608">
    <property type="entry name" value="ACR"/>
    <property type="match status" value="1"/>
</dbReference>
<feature type="disulfide bond" evidence="17">
    <location>
        <begin position="534"/>
        <end position="546"/>
    </location>
</feature>
<dbReference type="GO" id="GO:0004222">
    <property type="term" value="F:metalloendopeptidase activity"/>
    <property type="evidence" value="ECO:0007669"/>
    <property type="project" value="InterPro"/>
</dbReference>
<feature type="binding site" evidence="16">
    <location>
        <position position="413"/>
    </location>
    <ligand>
        <name>Ca(2+)</name>
        <dbReference type="ChEBI" id="CHEBI:29108"/>
        <label>1</label>
    </ligand>
</feature>
<dbReference type="Gene3D" id="3.40.1620.60">
    <property type="match status" value="2"/>
</dbReference>
<dbReference type="Pfam" id="PF05986">
    <property type="entry name" value="ADAMTS_spacer1"/>
    <property type="match status" value="1"/>
</dbReference>
<evidence type="ECO:0000313" key="21">
    <source>
        <dbReference type="Proteomes" id="UP000192220"/>
    </source>
</evidence>
<sequence length="940" mass="104255">MLIRTAALLCGALSLLKSVFCMESEICFPVRLDSTDRRNSDNDVEISDAKCVIKLKAFQQELVIDLQQDSNFIAPSLSDQDAFWLPNADASSGLSRCFYSGYVNGDRYSYAALSLCKGLNGAFGFQGWEYFISPVRNDTRSAQVAHIIRRRTSSNLKRGSASRCAVDSDLSLSLAQSLEKYKQLTDHESANETMLRRMGRAKRFASVPRYVETLVVADESMAHFHGDELKHYLLTLMSVAARLYRHPSILNSISITVVKIIIISEEDKGPKVSGNAAMTLRNFCTWQKKLNKNNDKHPDYWDTAILFTREDLCGASTCDTLGMADVGTMCDPKRSCSVIEDDGLPSAFTTAHELGHVFNMPHDNVKACEDVFGKLQDNHMMSPTLIQINRTSPWSPCSAAIITEFLDSGHGDCLLDQPQKPLVLPEILPGSSYSLNRQCELAFGPGSRPCPYMQPCLKLWCTGKARGQLVCQTRHFPWADGTSCGNAKVCYRSTCVDKNSTMHIKVDGRWGKWGAFGDCSRSCGGGVQLARRECNNPVPENDGKYCYGLRIKYRSCNLSPCPEKGKSFREEQCEAFNGLNLNTNRLGTTVVWVPKYSGISLKDKCKLICRANGTGYFYVLAPKVVDGTPCSPDTSALCVQGKCIKAGCDGKLGSNKKFDKCGVCGGDNHGCKKVSGMFTKPVNGYNFIVTVPVGAANIDIRQRGYRGMIGDENYLAVKDRHGRYLLNGDYVVSAAERDMLVKGSLLRYSGTSTSVETLQAIRPLQEPLTVEVLSVGKMTPPRVRYSFYVLKESKEEKTLWKEEKSHKMQNSILVDGKNTKTKKDLKVKKPDSHWLTRGWEACTVTCGHGSQRRWVQCQSVEGHPATDCDNSQRPVAVRPCGDPCPLWDVGTWSSCSKSCGRGFKRRPVHCMTDNGLNLPREHCSGKRKPQELDLCNLKSC</sequence>
<organism evidence="21 22">
    <name type="scientific">Austrofundulus limnaeus</name>
    <name type="common">Annual killifish</name>
    <dbReference type="NCBI Taxonomy" id="52670"/>
    <lineage>
        <taxon>Eukaryota</taxon>
        <taxon>Metazoa</taxon>
        <taxon>Chordata</taxon>
        <taxon>Craniata</taxon>
        <taxon>Vertebrata</taxon>
        <taxon>Euteleostomi</taxon>
        <taxon>Actinopterygii</taxon>
        <taxon>Neopterygii</taxon>
        <taxon>Teleostei</taxon>
        <taxon>Neoteleostei</taxon>
        <taxon>Acanthomorphata</taxon>
        <taxon>Ovalentaria</taxon>
        <taxon>Atherinomorphae</taxon>
        <taxon>Cyprinodontiformes</taxon>
        <taxon>Rivulidae</taxon>
        <taxon>Austrofundulus</taxon>
    </lineage>
</organism>
<evidence type="ECO:0000256" key="16">
    <source>
        <dbReference type="PIRSR" id="PIRSR613273-2"/>
    </source>
</evidence>
<feature type="disulfide bond" evidence="17">
    <location>
        <begin position="368"/>
        <end position="397"/>
    </location>
</feature>
<dbReference type="Pfam" id="PF19030">
    <property type="entry name" value="TSP1_ADAMTS"/>
    <property type="match status" value="2"/>
</dbReference>
<feature type="signal peptide" evidence="19">
    <location>
        <begin position="1"/>
        <end position="21"/>
    </location>
</feature>
<dbReference type="GO" id="GO:0006508">
    <property type="term" value="P:proteolysis"/>
    <property type="evidence" value="ECO:0007669"/>
    <property type="project" value="UniProtKB-KW"/>
</dbReference>
<feature type="binding site" evidence="16">
    <location>
        <position position="416"/>
    </location>
    <ligand>
        <name>Ca(2+)</name>
        <dbReference type="ChEBI" id="CHEBI:29108"/>
        <label>1</label>
    </ligand>
</feature>
<dbReference type="OrthoDB" id="412680at2759"/>